<dbReference type="Gene3D" id="3.80.10.10">
    <property type="entry name" value="Ribonuclease Inhibitor"/>
    <property type="match status" value="1"/>
</dbReference>
<organism evidence="1 2">
    <name type="scientific">Mycena albidolilacea</name>
    <dbReference type="NCBI Taxonomy" id="1033008"/>
    <lineage>
        <taxon>Eukaryota</taxon>
        <taxon>Fungi</taxon>
        <taxon>Dikarya</taxon>
        <taxon>Basidiomycota</taxon>
        <taxon>Agaricomycotina</taxon>
        <taxon>Agaricomycetes</taxon>
        <taxon>Agaricomycetidae</taxon>
        <taxon>Agaricales</taxon>
        <taxon>Marasmiineae</taxon>
        <taxon>Mycenaceae</taxon>
        <taxon>Mycena</taxon>
    </lineage>
</organism>
<sequence>MPFFDFEDVVDNIVNEVFLDKQDDDGVYNYERLPKNFLKLALVSRSFLNPVRRSIYRDVRVEGTERFLLLTGQLRFSPQLAKFVKSASLISNCLQFHHIDGIDEGPGWEPRSVSVISLRWFLDVCPQLTQLSISGGDFLLALSSQTPKTIKLTDITLLGCSRCNLSGQTLSCTDDLAAGWLKNIVAFPRLKELDISEFQIGGPGLDAVYGIPSRSSVCTGLAISNMNRRTVPNGLKTLLRSMPTLAELVLDGIAMRLGELKNCLKFVAGTLTLLTITDYHSTEDNAQPWENDAVAVLTQLKTLSLNGVPVTPPFFDTLPPRLEHLRFSGEALTRLPAPAFAAWLRRKDFPLRGVLKKLEVVGQLRANTLNRGPEASNKQVAELAQLCRALGIEWIHKRDRHEDLF</sequence>
<gene>
    <name evidence="1" type="ORF">DFH08DRAFT_1053655</name>
</gene>
<reference evidence="1" key="1">
    <citation type="submission" date="2023-03" db="EMBL/GenBank/DDBJ databases">
        <title>Massive genome expansion in bonnet fungi (Mycena s.s.) driven by repeated elements and novel gene families across ecological guilds.</title>
        <authorList>
            <consortium name="Lawrence Berkeley National Laboratory"/>
            <person name="Harder C.B."/>
            <person name="Miyauchi S."/>
            <person name="Viragh M."/>
            <person name="Kuo A."/>
            <person name="Thoen E."/>
            <person name="Andreopoulos B."/>
            <person name="Lu D."/>
            <person name="Skrede I."/>
            <person name="Drula E."/>
            <person name="Henrissat B."/>
            <person name="Morin E."/>
            <person name="Kohler A."/>
            <person name="Barry K."/>
            <person name="LaButti K."/>
            <person name="Morin E."/>
            <person name="Salamov A."/>
            <person name="Lipzen A."/>
            <person name="Mereny Z."/>
            <person name="Hegedus B."/>
            <person name="Baldrian P."/>
            <person name="Stursova M."/>
            <person name="Weitz H."/>
            <person name="Taylor A."/>
            <person name="Grigoriev I.V."/>
            <person name="Nagy L.G."/>
            <person name="Martin F."/>
            <person name="Kauserud H."/>
        </authorList>
    </citation>
    <scope>NUCLEOTIDE SEQUENCE</scope>
    <source>
        <strain evidence="1">CBHHK002</strain>
    </source>
</reference>
<dbReference type="Proteomes" id="UP001218218">
    <property type="component" value="Unassembled WGS sequence"/>
</dbReference>
<accession>A0AAD7ADT6</accession>
<dbReference type="AlphaFoldDB" id="A0AAD7ADT6"/>
<dbReference type="SUPFAM" id="SSF52047">
    <property type="entry name" value="RNI-like"/>
    <property type="match status" value="1"/>
</dbReference>
<proteinExistence type="predicted"/>
<dbReference type="InterPro" id="IPR032675">
    <property type="entry name" value="LRR_dom_sf"/>
</dbReference>
<dbReference type="EMBL" id="JARIHO010000009">
    <property type="protein sequence ID" value="KAJ7355955.1"/>
    <property type="molecule type" value="Genomic_DNA"/>
</dbReference>
<comment type="caution">
    <text evidence="1">The sequence shown here is derived from an EMBL/GenBank/DDBJ whole genome shotgun (WGS) entry which is preliminary data.</text>
</comment>
<protein>
    <submittedName>
        <fullName evidence="1">Uncharacterized protein</fullName>
    </submittedName>
</protein>
<evidence type="ECO:0000313" key="1">
    <source>
        <dbReference type="EMBL" id="KAJ7355955.1"/>
    </source>
</evidence>
<keyword evidence="2" id="KW-1185">Reference proteome</keyword>
<evidence type="ECO:0000313" key="2">
    <source>
        <dbReference type="Proteomes" id="UP001218218"/>
    </source>
</evidence>
<name>A0AAD7ADT6_9AGAR</name>